<dbReference type="Pfam" id="PF08241">
    <property type="entry name" value="Methyltransf_11"/>
    <property type="match status" value="1"/>
</dbReference>
<dbReference type="CDD" id="cd02440">
    <property type="entry name" value="AdoMet_MTases"/>
    <property type="match status" value="1"/>
</dbReference>
<sequence length="272" mass="28650">VVVVVVVAGVPGWYPARAHRSGPPRPAPPASCLSRGRRGLPWAAARGMGDEEELGLPPDYGSPAFWEAHFASAPRGDASDPEAADFEWICQDLDRLVALLRPRLPAAGPVLHPGCGMSQLPARLAACTGLHVLSLDGSPSCVAAMRRAHAGEGALAWELCDVRQLDELPAARAARAACAVEKGCLDALLCDSDEAAARYLAALARVLPPGGRLLLVSTLRAGELWSTPARHRHFTPAFRVVEVVPLSEDLSGGSLYVCERLAAPATALDELD</sequence>
<reference evidence="5" key="1">
    <citation type="submission" date="2023-10" db="EMBL/GenBank/DDBJ databases">
        <authorList>
            <person name="Chen Y."/>
            <person name="Shah S."/>
            <person name="Dougan E. K."/>
            <person name="Thang M."/>
            <person name="Chan C."/>
        </authorList>
    </citation>
    <scope>NUCLEOTIDE SEQUENCE [LARGE SCALE GENOMIC DNA]</scope>
</reference>
<feature type="non-terminal residue" evidence="5">
    <location>
        <position position="1"/>
    </location>
</feature>
<keyword evidence="2" id="KW-0489">Methyltransferase</keyword>
<comment type="caution">
    <text evidence="5">The sequence shown here is derived from an EMBL/GenBank/DDBJ whole genome shotgun (WGS) entry which is preliminary data.</text>
</comment>
<feature type="domain" description="Methyltransferase type 11" evidence="4">
    <location>
        <begin position="111"/>
        <end position="214"/>
    </location>
</feature>
<proteinExistence type="inferred from homology"/>
<protein>
    <recommendedName>
        <fullName evidence="4">Methyltransferase type 11 domain-containing protein</fullName>
    </recommendedName>
</protein>
<dbReference type="InterPro" id="IPR029063">
    <property type="entry name" value="SAM-dependent_MTases_sf"/>
</dbReference>
<evidence type="ECO:0000313" key="5">
    <source>
        <dbReference type="EMBL" id="CAK0799842.1"/>
    </source>
</evidence>
<evidence type="ECO:0000259" key="4">
    <source>
        <dbReference type="Pfam" id="PF08241"/>
    </source>
</evidence>
<name>A0ABN9Q2D9_9DINO</name>
<evidence type="ECO:0000256" key="2">
    <source>
        <dbReference type="ARBA" id="ARBA00022603"/>
    </source>
</evidence>
<evidence type="ECO:0000256" key="3">
    <source>
        <dbReference type="ARBA" id="ARBA00022679"/>
    </source>
</evidence>
<dbReference type="PANTHER" id="PTHR12176">
    <property type="entry name" value="SAM-DEPENDENT METHYLTRANSFERASE SUPERFAMILY PROTEIN"/>
    <property type="match status" value="1"/>
</dbReference>
<dbReference type="Gene3D" id="3.40.50.150">
    <property type="entry name" value="Vaccinia Virus protein VP39"/>
    <property type="match status" value="1"/>
</dbReference>
<keyword evidence="3" id="KW-0808">Transferase</keyword>
<evidence type="ECO:0000256" key="1">
    <source>
        <dbReference type="ARBA" id="ARBA00008361"/>
    </source>
</evidence>
<dbReference type="Proteomes" id="UP001189429">
    <property type="component" value="Unassembled WGS sequence"/>
</dbReference>
<accession>A0ABN9Q2D9</accession>
<organism evidence="5 6">
    <name type="scientific">Prorocentrum cordatum</name>
    <dbReference type="NCBI Taxonomy" id="2364126"/>
    <lineage>
        <taxon>Eukaryota</taxon>
        <taxon>Sar</taxon>
        <taxon>Alveolata</taxon>
        <taxon>Dinophyceae</taxon>
        <taxon>Prorocentrales</taxon>
        <taxon>Prorocentraceae</taxon>
        <taxon>Prorocentrum</taxon>
    </lineage>
</organism>
<dbReference type="InterPro" id="IPR013216">
    <property type="entry name" value="Methyltransf_11"/>
</dbReference>
<evidence type="ECO:0000313" key="6">
    <source>
        <dbReference type="Proteomes" id="UP001189429"/>
    </source>
</evidence>
<gene>
    <name evidence="5" type="ORF">PCOR1329_LOCUS8171</name>
</gene>
<comment type="similarity">
    <text evidence="1">Belongs to the methyltransferase superfamily.</text>
</comment>
<dbReference type="InterPro" id="IPR051419">
    <property type="entry name" value="Lys/N-term_MeTrsfase_sf"/>
</dbReference>
<dbReference type="SUPFAM" id="SSF53335">
    <property type="entry name" value="S-adenosyl-L-methionine-dependent methyltransferases"/>
    <property type="match status" value="1"/>
</dbReference>
<keyword evidence="6" id="KW-1185">Reference proteome</keyword>
<dbReference type="EMBL" id="CAUYUJ010002227">
    <property type="protein sequence ID" value="CAK0799842.1"/>
    <property type="molecule type" value="Genomic_DNA"/>
</dbReference>